<dbReference type="SMART" id="SM00343">
    <property type="entry name" value="ZnF_C2HC"/>
    <property type="match status" value="2"/>
</dbReference>
<comment type="caution">
    <text evidence="4">The sequence shown here is derived from an EMBL/GenBank/DDBJ whole genome shotgun (WGS) entry which is preliminary data.</text>
</comment>
<proteinExistence type="predicted"/>
<feature type="domain" description="CCHC-type" evidence="3">
    <location>
        <begin position="123"/>
        <end position="139"/>
    </location>
</feature>
<evidence type="ECO:0000256" key="2">
    <source>
        <dbReference type="SAM" id="MobiDB-lite"/>
    </source>
</evidence>
<dbReference type="InterPro" id="IPR036875">
    <property type="entry name" value="Znf_CCHC_sf"/>
</dbReference>
<gene>
    <name evidence="4" type="ORF">TKK_020287</name>
</gene>
<dbReference type="Gene3D" id="4.10.60.10">
    <property type="entry name" value="Zinc finger, CCHC-type"/>
    <property type="match status" value="1"/>
</dbReference>
<reference evidence="4 5" key="1">
    <citation type="journal article" date="2024" name="bioRxiv">
        <title>A reference genome for Trichogramma kaykai: A tiny desert-dwelling parasitoid wasp with competing sex-ratio distorters.</title>
        <authorList>
            <person name="Culotta J."/>
            <person name="Lindsey A.R."/>
        </authorList>
    </citation>
    <scope>NUCLEOTIDE SEQUENCE [LARGE SCALE GENOMIC DNA]</scope>
    <source>
        <strain evidence="4 5">KSX58</strain>
    </source>
</reference>
<sequence>MSSNAELSRDNESSEPSNSILEEKLAKLIDTATEMCYTVTKVVEELRQEMIEDRSRFLDELKSLRNETEEQDEPIRKVTIPKDLDKVIDRFFGSDDVVGEDEELNGRRETFSRKKSSSKAHLRCFNCDDLGHLGRDCPRKGTGLKLCYSCKKFVKHKAIECPEKDTSPYFRKRSPSESFEANENKRSKFTSDRNRSSYSGDDY</sequence>
<dbReference type="PROSITE" id="PS50158">
    <property type="entry name" value="ZF_CCHC"/>
    <property type="match status" value="1"/>
</dbReference>
<dbReference type="GO" id="GO:0008270">
    <property type="term" value="F:zinc ion binding"/>
    <property type="evidence" value="ECO:0007669"/>
    <property type="project" value="UniProtKB-KW"/>
</dbReference>
<name>A0ABD2VTF1_9HYME</name>
<accession>A0ABD2VTF1</accession>
<dbReference type="Pfam" id="PF00098">
    <property type="entry name" value="zf-CCHC"/>
    <property type="match status" value="1"/>
</dbReference>
<dbReference type="AlphaFoldDB" id="A0ABD2VTF1"/>
<feature type="compositionally biased region" description="Basic and acidic residues" evidence="2">
    <location>
        <begin position="182"/>
        <end position="195"/>
    </location>
</feature>
<feature type="region of interest" description="Disordered" evidence="2">
    <location>
        <begin position="165"/>
        <end position="203"/>
    </location>
</feature>
<dbReference type="SUPFAM" id="SSF57756">
    <property type="entry name" value="Retrovirus zinc finger-like domains"/>
    <property type="match status" value="1"/>
</dbReference>
<dbReference type="EMBL" id="JBJJXI010000181">
    <property type="protein sequence ID" value="KAL3383938.1"/>
    <property type="molecule type" value="Genomic_DNA"/>
</dbReference>
<keyword evidence="1" id="KW-0863">Zinc-finger</keyword>
<protein>
    <recommendedName>
        <fullName evidence="3">CCHC-type domain-containing protein</fullName>
    </recommendedName>
</protein>
<dbReference type="Proteomes" id="UP001627154">
    <property type="component" value="Unassembled WGS sequence"/>
</dbReference>
<evidence type="ECO:0000259" key="3">
    <source>
        <dbReference type="PROSITE" id="PS50158"/>
    </source>
</evidence>
<evidence type="ECO:0000313" key="5">
    <source>
        <dbReference type="Proteomes" id="UP001627154"/>
    </source>
</evidence>
<organism evidence="4 5">
    <name type="scientific">Trichogramma kaykai</name>
    <dbReference type="NCBI Taxonomy" id="54128"/>
    <lineage>
        <taxon>Eukaryota</taxon>
        <taxon>Metazoa</taxon>
        <taxon>Ecdysozoa</taxon>
        <taxon>Arthropoda</taxon>
        <taxon>Hexapoda</taxon>
        <taxon>Insecta</taxon>
        <taxon>Pterygota</taxon>
        <taxon>Neoptera</taxon>
        <taxon>Endopterygota</taxon>
        <taxon>Hymenoptera</taxon>
        <taxon>Apocrita</taxon>
        <taxon>Proctotrupomorpha</taxon>
        <taxon>Chalcidoidea</taxon>
        <taxon>Trichogrammatidae</taxon>
        <taxon>Trichogramma</taxon>
    </lineage>
</organism>
<keyword evidence="5" id="KW-1185">Reference proteome</keyword>
<evidence type="ECO:0000313" key="4">
    <source>
        <dbReference type="EMBL" id="KAL3383938.1"/>
    </source>
</evidence>
<evidence type="ECO:0000256" key="1">
    <source>
        <dbReference type="PROSITE-ProRule" id="PRU00047"/>
    </source>
</evidence>
<keyword evidence="1" id="KW-0862">Zinc</keyword>
<keyword evidence="1" id="KW-0479">Metal-binding</keyword>
<dbReference type="InterPro" id="IPR001878">
    <property type="entry name" value="Znf_CCHC"/>
</dbReference>